<gene>
    <name evidence="2" type="ORF">SAMN05216267_103121</name>
</gene>
<evidence type="ECO:0000313" key="2">
    <source>
        <dbReference type="EMBL" id="SEO56966.1"/>
    </source>
</evidence>
<dbReference type="AlphaFoldDB" id="A0A1H8QSD5"/>
<evidence type="ECO:0000259" key="1">
    <source>
        <dbReference type="Pfam" id="PF14417"/>
    </source>
</evidence>
<organism evidence="2 3">
    <name type="scientific">Actinacidiphila rubida</name>
    <dbReference type="NCBI Taxonomy" id="310780"/>
    <lineage>
        <taxon>Bacteria</taxon>
        <taxon>Bacillati</taxon>
        <taxon>Actinomycetota</taxon>
        <taxon>Actinomycetes</taxon>
        <taxon>Kitasatosporales</taxon>
        <taxon>Streptomycetaceae</taxon>
        <taxon>Actinacidiphila</taxon>
    </lineage>
</organism>
<dbReference type="RefSeq" id="WP_075017733.1">
    <property type="nucleotide sequence ID" value="NZ_FODD01000031.1"/>
</dbReference>
<reference evidence="2 3" key="1">
    <citation type="submission" date="2016-10" db="EMBL/GenBank/DDBJ databases">
        <authorList>
            <person name="de Groot N.N."/>
        </authorList>
    </citation>
    <scope>NUCLEOTIDE SEQUENCE [LARGE SCALE GENOMIC DNA]</scope>
    <source>
        <strain evidence="2 3">CGMCC 4.2026</strain>
    </source>
</reference>
<dbReference type="InterPro" id="IPR025847">
    <property type="entry name" value="MEDS_domain"/>
</dbReference>
<evidence type="ECO:0000313" key="3">
    <source>
        <dbReference type="Proteomes" id="UP000181951"/>
    </source>
</evidence>
<dbReference type="OrthoDB" id="116243at2"/>
<keyword evidence="3" id="KW-1185">Reference proteome</keyword>
<dbReference type="Proteomes" id="UP000181951">
    <property type="component" value="Unassembled WGS sequence"/>
</dbReference>
<name>A0A1H8QSD5_9ACTN</name>
<protein>
    <submittedName>
        <fullName evidence="2">Anti-anti-sigma regulatory factor (Antagonist of anti-sigma factor)</fullName>
    </submittedName>
</protein>
<dbReference type="EMBL" id="FODD01000031">
    <property type="protein sequence ID" value="SEO56966.1"/>
    <property type="molecule type" value="Genomic_DNA"/>
</dbReference>
<sequence length="301" mass="30737">MAEGAGAFGGAGGARTPRTVAVERLGPGDHACLPFDRSEGRWALRAAFAAAGLARGERVLLFPGAGTDVSRTLERLDAHGVPALQAAADGRLDIVRTTPGCDPVRGFDPVARTDYWANAADDARTRGFTGLRAAGDMACVAEAGADAAALTSYELGLTPLLAKLGFTGLCEYDRHAFPPDVLDAVVGAHPLTVVPAPGTLHATRDGAVLRLAGDADLATRTAFELAVREPGLTAIDLTGLAFLDAHCARELVRLGAAASAFDAAAGSGGAGVALECTPAQARLLRLCGMRQPGHLVVRGEG</sequence>
<proteinExistence type="predicted"/>
<dbReference type="STRING" id="310780.SAMN05216267_103121"/>
<accession>A0A1H8QSD5</accession>
<dbReference type="Pfam" id="PF14417">
    <property type="entry name" value="MEDS"/>
    <property type="match status" value="1"/>
</dbReference>
<feature type="domain" description="MEDS" evidence="1">
    <location>
        <begin position="29"/>
        <end position="190"/>
    </location>
</feature>